<accession>A0A3T1CFW1</accession>
<dbReference type="AlphaFoldDB" id="A0A3T1CFW1"/>
<gene>
    <name evidence="1" type="ORF">EKJ_07080</name>
</gene>
<protein>
    <submittedName>
        <fullName evidence="1">Uncharacterized protein</fullName>
    </submittedName>
</protein>
<proteinExistence type="predicted"/>
<keyword evidence="2" id="KW-1185">Reference proteome</keyword>
<reference evidence="1 2" key="1">
    <citation type="submission" date="2019-01" db="EMBL/GenBank/DDBJ databases">
        <title>Complete genome sequence of Erythrobacter flavus KJ5.</title>
        <authorList>
            <person name="Kanesaki Y."/>
            <person name="Brotosudarmo T."/>
            <person name="Moriuchi R."/>
            <person name="Awai K."/>
        </authorList>
    </citation>
    <scope>NUCLEOTIDE SEQUENCE [LARGE SCALE GENOMIC DNA]</scope>
    <source>
        <strain evidence="1 2">KJ5</strain>
    </source>
</reference>
<name>A0A3T1CFW1_9SPHN</name>
<evidence type="ECO:0000313" key="1">
    <source>
        <dbReference type="EMBL" id="BBI19861.1"/>
    </source>
</evidence>
<organism evidence="1 2">
    <name type="scientific">Qipengyuania flava</name>
    <dbReference type="NCBI Taxonomy" id="192812"/>
    <lineage>
        <taxon>Bacteria</taxon>
        <taxon>Pseudomonadati</taxon>
        <taxon>Pseudomonadota</taxon>
        <taxon>Alphaproteobacteria</taxon>
        <taxon>Sphingomonadales</taxon>
        <taxon>Erythrobacteraceae</taxon>
        <taxon>Qipengyuania</taxon>
    </lineage>
</organism>
<dbReference type="Proteomes" id="UP000290057">
    <property type="component" value="Chromosome"/>
</dbReference>
<dbReference type="RefSeq" id="WP_130585922.1">
    <property type="nucleotide sequence ID" value="NZ_AP019389.1"/>
</dbReference>
<dbReference type="EMBL" id="AP019389">
    <property type="protein sequence ID" value="BBI19861.1"/>
    <property type="molecule type" value="Genomic_DNA"/>
</dbReference>
<evidence type="ECO:0000313" key="2">
    <source>
        <dbReference type="Proteomes" id="UP000290057"/>
    </source>
</evidence>
<sequence length="80" mass="9352">MAKKTHRAESAFDNLTRKLSTRDAILLLLDGVETPEQFEVWREDIRQVGSLMPLTEFADIAYLALQRHKQVHPAYWEAKR</sequence>